<comment type="catalytic activity">
    <reaction evidence="5">
        <text>4 Fe(2+) + O2 + 4 H(+) = 4 Fe(3+) + 2 H2O</text>
        <dbReference type="Rhea" id="RHEA:11148"/>
        <dbReference type="ChEBI" id="CHEBI:15377"/>
        <dbReference type="ChEBI" id="CHEBI:15378"/>
        <dbReference type="ChEBI" id="CHEBI:15379"/>
        <dbReference type="ChEBI" id="CHEBI:29033"/>
        <dbReference type="ChEBI" id="CHEBI:29034"/>
        <dbReference type="EC" id="1.16.3.1"/>
    </reaction>
</comment>
<sequence length="223" mass="25982">MEFTGIRINKELEQLIKELIRVKLGAELTLNQLSALCMSDKVNMIHTGEYLKQLSMLKRVQGQKWMQLLACRGGQFKIEQIEILVPVPCKEQLANEQSRQLKIVLDLAMNVEKRVNEMVKKVLFVAKATNDSIVIDIIESKTLPKQMQVIRQIEAQLNTLHRQEVPEYLFEKLTIKPLVENLKHKVHVKLVQQLMTPLTLQQQPALERQMYQMESIFPAHRMF</sequence>
<evidence type="ECO:0000256" key="3">
    <source>
        <dbReference type="ARBA" id="ARBA00023002"/>
    </source>
</evidence>
<evidence type="ECO:0000256" key="5">
    <source>
        <dbReference type="ARBA" id="ARBA00047990"/>
    </source>
</evidence>
<organism evidence="8 9">
    <name type="scientific">Cichlidogyrus casuarinus</name>
    <dbReference type="NCBI Taxonomy" id="1844966"/>
    <lineage>
        <taxon>Eukaryota</taxon>
        <taxon>Metazoa</taxon>
        <taxon>Spiralia</taxon>
        <taxon>Lophotrochozoa</taxon>
        <taxon>Platyhelminthes</taxon>
        <taxon>Monogenea</taxon>
        <taxon>Monopisthocotylea</taxon>
        <taxon>Dactylogyridea</taxon>
        <taxon>Ancyrocephalidae</taxon>
        <taxon>Cichlidogyrus</taxon>
    </lineage>
</organism>
<evidence type="ECO:0000313" key="8">
    <source>
        <dbReference type="EMBL" id="KAL3308530.1"/>
    </source>
</evidence>
<evidence type="ECO:0000256" key="2">
    <source>
        <dbReference type="ARBA" id="ARBA00013107"/>
    </source>
</evidence>
<accession>A0ABD2PN07</accession>
<keyword evidence="3" id="KW-0560">Oxidoreductase</keyword>
<dbReference type="PANTHER" id="PTHR11431">
    <property type="entry name" value="FERRITIN"/>
    <property type="match status" value="1"/>
</dbReference>
<dbReference type="InterPro" id="IPR008331">
    <property type="entry name" value="Ferritin_DPS_dom"/>
</dbReference>
<dbReference type="SUPFAM" id="SSF47240">
    <property type="entry name" value="Ferritin-like"/>
    <property type="match status" value="1"/>
</dbReference>
<protein>
    <recommendedName>
        <fullName evidence="2">ferroxidase</fullName>
        <ecNumber evidence="2">1.16.3.1</ecNumber>
    </recommendedName>
</protein>
<proteinExistence type="inferred from homology"/>
<dbReference type="Pfam" id="PF00210">
    <property type="entry name" value="Ferritin"/>
    <property type="match status" value="1"/>
</dbReference>
<dbReference type="PANTHER" id="PTHR11431:SF75">
    <property type="entry name" value="FERRITIN"/>
    <property type="match status" value="1"/>
</dbReference>
<comment type="similarity">
    <text evidence="1">Belongs to the ferritin family.</text>
</comment>
<feature type="binding site" evidence="6">
    <location>
        <position position="146"/>
    </location>
    <ligand>
        <name>Fe cation</name>
        <dbReference type="ChEBI" id="CHEBI:24875"/>
        <label>1</label>
    </ligand>
</feature>
<keyword evidence="6" id="KW-0479">Metal-binding</keyword>
<keyword evidence="6" id="KW-0408">Iron</keyword>
<dbReference type="AlphaFoldDB" id="A0ABD2PN07"/>
<dbReference type="InterPro" id="IPR009078">
    <property type="entry name" value="Ferritin-like_SF"/>
</dbReference>
<dbReference type="InterPro" id="IPR001519">
    <property type="entry name" value="Ferritin"/>
</dbReference>
<dbReference type="Gene3D" id="1.20.1260.10">
    <property type="match status" value="1"/>
</dbReference>
<dbReference type="EMBL" id="JBJKFK010005090">
    <property type="protein sequence ID" value="KAL3308530.1"/>
    <property type="molecule type" value="Genomic_DNA"/>
</dbReference>
<dbReference type="Proteomes" id="UP001626550">
    <property type="component" value="Unassembled WGS sequence"/>
</dbReference>
<keyword evidence="9" id="KW-1185">Reference proteome</keyword>
<evidence type="ECO:0000256" key="4">
    <source>
        <dbReference type="ARBA" id="ARBA00025111"/>
    </source>
</evidence>
<dbReference type="GO" id="GO:0004322">
    <property type="term" value="F:ferroxidase activity"/>
    <property type="evidence" value="ECO:0007669"/>
    <property type="project" value="UniProtKB-EC"/>
</dbReference>
<name>A0ABD2PN07_9PLAT</name>
<comment type="function">
    <text evidence="4">Stores iron in a soluble, non-toxic, readily available form. Important for iron homeostasis. Has ferroxidase activity. Iron is taken up in the ferrous form and deposited as ferric hydroxides after oxidation.</text>
</comment>
<evidence type="ECO:0000256" key="6">
    <source>
        <dbReference type="PIRSR" id="PIRSR601519-1"/>
    </source>
</evidence>
<dbReference type="EC" id="1.16.3.1" evidence="2"/>
<comment type="caution">
    <text evidence="8">The sequence shown here is derived from an EMBL/GenBank/DDBJ whole genome shotgun (WGS) entry which is preliminary data.</text>
</comment>
<feature type="domain" description="Ferritin/DPS" evidence="7">
    <location>
        <begin position="18"/>
        <end position="162"/>
    </location>
</feature>
<feature type="binding site" evidence="6">
    <location>
        <position position="112"/>
    </location>
    <ligand>
        <name>Fe cation</name>
        <dbReference type="ChEBI" id="CHEBI:24875"/>
        <label>1</label>
    </ligand>
</feature>
<dbReference type="InterPro" id="IPR012347">
    <property type="entry name" value="Ferritin-like"/>
</dbReference>
<evidence type="ECO:0000313" key="9">
    <source>
        <dbReference type="Proteomes" id="UP001626550"/>
    </source>
</evidence>
<reference evidence="8 9" key="1">
    <citation type="submission" date="2024-11" db="EMBL/GenBank/DDBJ databases">
        <title>Adaptive evolution of stress response genes in parasites aligns with host niche diversity.</title>
        <authorList>
            <person name="Hahn C."/>
            <person name="Resl P."/>
        </authorList>
    </citation>
    <scope>NUCLEOTIDE SEQUENCE [LARGE SCALE GENOMIC DNA]</scope>
    <source>
        <strain evidence="8">EGGRZ-B1_66</strain>
        <tissue evidence="8">Body</tissue>
    </source>
</reference>
<gene>
    <name evidence="8" type="ORF">Ciccas_012937</name>
</gene>
<evidence type="ECO:0000256" key="1">
    <source>
        <dbReference type="ARBA" id="ARBA00007513"/>
    </source>
</evidence>
<evidence type="ECO:0000259" key="7">
    <source>
        <dbReference type="Pfam" id="PF00210"/>
    </source>
</evidence>